<accession>A0A914GRG3</accession>
<proteinExistence type="predicted"/>
<organism evidence="1 2">
    <name type="scientific">Globodera rostochiensis</name>
    <name type="common">Golden nematode worm</name>
    <name type="synonym">Heterodera rostochiensis</name>
    <dbReference type="NCBI Taxonomy" id="31243"/>
    <lineage>
        <taxon>Eukaryota</taxon>
        <taxon>Metazoa</taxon>
        <taxon>Ecdysozoa</taxon>
        <taxon>Nematoda</taxon>
        <taxon>Chromadorea</taxon>
        <taxon>Rhabditida</taxon>
        <taxon>Tylenchina</taxon>
        <taxon>Tylenchomorpha</taxon>
        <taxon>Tylenchoidea</taxon>
        <taxon>Heteroderidae</taxon>
        <taxon>Heteroderinae</taxon>
        <taxon>Globodera</taxon>
    </lineage>
</organism>
<protein>
    <submittedName>
        <fullName evidence="2">Uncharacterized protein</fullName>
    </submittedName>
</protein>
<name>A0A914GRG3_GLORO</name>
<evidence type="ECO:0000313" key="1">
    <source>
        <dbReference type="Proteomes" id="UP000887572"/>
    </source>
</evidence>
<dbReference type="WBParaSite" id="Gr19_v10_g10064.t1">
    <property type="protein sequence ID" value="Gr19_v10_g10064.t1"/>
    <property type="gene ID" value="Gr19_v10_g10064"/>
</dbReference>
<dbReference type="Proteomes" id="UP000887572">
    <property type="component" value="Unplaced"/>
</dbReference>
<dbReference type="AlphaFoldDB" id="A0A914GRG3"/>
<reference evidence="2" key="1">
    <citation type="submission" date="2022-11" db="UniProtKB">
        <authorList>
            <consortium name="WormBaseParasite"/>
        </authorList>
    </citation>
    <scope>IDENTIFICATION</scope>
</reference>
<keyword evidence="1" id="KW-1185">Reference proteome</keyword>
<evidence type="ECO:0000313" key="2">
    <source>
        <dbReference type="WBParaSite" id="Gr19_v10_g10064.t1"/>
    </source>
</evidence>
<sequence>MAEVHVARGQALHRNLATLMIPRFGDDVAQLDLALDSKFICNKCKKQLKLDDICYCTDAKTKCHCNSRT</sequence>